<dbReference type="PROSITE" id="PS50097">
    <property type="entry name" value="BTB"/>
    <property type="match status" value="1"/>
</dbReference>
<dbReference type="InterPro" id="IPR011333">
    <property type="entry name" value="SKP1/BTB/POZ_sf"/>
</dbReference>
<evidence type="ECO:0000313" key="4">
    <source>
        <dbReference type="Proteomes" id="UP000024837"/>
    </source>
</evidence>
<dbReference type="Gene3D" id="3.30.710.10">
    <property type="entry name" value="Potassium Channel Kv1.1, Chain A"/>
    <property type="match status" value="1"/>
</dbReference>
<feature type="compositionally biased region" description="Pro residues" evidence="1">
    <location>
        <begin position="28"/>
        <end position="37"/>
    </location>
</feature>
<gene>
    <name evidence="3" type="ORF">DRE_01024</name>
</gene>
<dbReference type="PANTHER" id="PTHR47369:SF1">
    <property type="entry name" value="BTB_POZ DOMAIN-CONTAINING PROTEIN"/>
    <property type="match status" value="1"/>
</dbReference>
<evidence type="ECO:0000313" key="3">
    <source>
        <dbReference type="EMBL" id="EWC44965.1"/>
    </source>
</evidence>
<dbReference type="EMBL" id="KI966433">
    <property type="protein sequence ID" value="EWC44965.1"/>
    <property type="molecule type" value="Genomic_DNA"/>
</dbReference>
<organism evidence="3 4">
    <name type="scientific">Drechslerella stenobrocha 248</name>
    <dbReference type="NCBI Taxonomy" id="1043628"/>
    <lineage>
        <taxon>Eukaryota</taxon>
        <taxon>Fungi</taxon>
        <taxon>Dikarya</taxon>
        <taxon>Ascomycota</taxon>
        <taxon>Pezizomycotina</taxon>
        <taxon>Orbiliomycetes</taxon>
        <taxon>Orbiliales</taxon>
        <taxon>Orbiliaceae</taxon>
        <taxon>Drechslerella</taxon>
    </lineage>
</organism>
<feature type="region of interest" description="Disordered" evidence="1">
    <location>
        <begin position="412"/>
        <end position="438"/>
    </location>
</feature>
<dbReference type="Pfam" id="PF00651">
    <property type="entry name" value="BTB"/>
    <property type="match status" value="1"/>
</dbReference>
<feature type="domain" description="BTB" evidence="2">
    <location>
        <begin position="79"/>
        <end position="142"/>
    </location>
</feature>
<dbReference type="PANTHER" id="PTHR47369">
    <property type="entry name" value="BTB/POZ DOMAIN-CONTAINING PROTEIN"/>
    <property type="match status" value="1"/>
</dbReference>
<accession>W7I7N5</accession>
<feature type="region of interest" description="Disordered" evidence="1">
    <location>
        <begin position="1"/>
        <end position="41"/>
    </location>
</feature>
<name>W7I7N5_9PEZI</name>
<dbReference type="InterPro" id="IPR000210">
    <property type="entry name" value="BTB/POZ_dom"/>
</dbReference>
<dbReference type="CDD" id="cd18186">
    <property type="entry name" value="BTB_POZ_ZBTB_KLHL-like"/>
    <property type="match status" value="1"/>
</dbReference>
<keyword evidence="4" id="KW-1185">Reference proteome</keyword>
<sequence length="716" mass="82141">MGNKQENRASGPPENNFVRDPLSYRDPPGGPNTPKPIGPQTKEDVLKLGDVVDKFAGEPAASDLKDFLLYQGLTLGILSDVTVHISKVKQYHLHRFILAQSPVFREHFETLKTFDPDQCVNLDILDNYVDIEAVEHIINRIYGNFGDRYYECKNLIPLMATCARLGLVEWFHGYLDRSLARLSADNLLELVDFALDDTYSQWVEPQVQPIVRTYMIRFGTHLGIEVWRRLPAEWVVDIITDDGLIYTSSHVDDKRKELGYCKVIVGREFDRWSFIRDMYLDRLGLTNDLLRRSRGEGALPPHITQELIEKHSPLFDLLNSSLPHYCNMHPVQWKEIRRERFLNVSQLIRPDVIADGVCQGVILRRLVEGADPDARKLNLCYPLGTEAKLDEVLTYDVPKFDRRVYRPRRVEVRSDPVPKSRTPTPPLTTDTGTNIPTPIDHICTFPPTRFSVEFQFHRGIGAMSPDTPLAAEPVFYAGSWWQFWIQRSRDPADPADRVNMYLRRVGHSRTQSDASSTSRGSWTTFSELNYEEFTREALTGRFSETMLDQLLDGEDGTEFYTDHRRTINAYFRVYAPSAVAGYDPEKFIMIDDREFPKIKCPAIAKTTLFESRPTEFPLDYSVMVPGRLLLSEVEEAQELHEFVSDSSYIKAEVDRIMEGGPVNVPRKKKSDFVTAYERIGEVMDEDNAPDRLVARALFERDTVWANMKFAIVIGVV</sequence>
<dbReference type="HOGENOM" id="CLU_385880_0_0_1"/>
<dbReference type="SUPFAM" id="SSF54695">
    <property type="entry name" value="POZ domain"/>
    <property type="match status" value="1"/>
</dbReference>
<dbReference type="Proteomes" id="UP000024837">
    <property type="component" value="Unassembled WGS sequence"/>
</dbReference>
<evidence type="ECO:0000256" key="1">
    <source>
        <dbReference type="SAM" id="MobiDB-lite"/>
    </source>
</evidence>
<dbReference type="AlphaFoldDB" id="W7I7N5"/>
<proteinExistence type="predicted"/>
<protein>
    <recommendedName>
        <fullName evidence="2">BTB domain-containing protein</fullName>
    </recommendedName>
</protein>
<evidence type="ECO:0000259" key="2">
    <source>
        <dbReference type="PROSITE" id="PS50097"/>
    </source>
</evidence>
<dbReference type="OrthoDB" id="6359943at2759"/>
<reference evidence="3 4" key="1">
    <citation type="submission" date="2013-05" db="EMBL/GenBank/DDBJ databases">
        <title>Drechslerella stenobrocha genome reveals carnivorous origination and mechanical trapping mechanism of predatory fungi.</title>
        <authorList>
            <person name="Liu X."/>
            <person name="Zhang W."/>
            <person name="Liu K."/>
        </authorList>
    </citation>
    <scope>NUCLEOTIDE SEQUENCE [LARGE SCALE GENOMIC DNA]</scope>
    <source>
        <strain evidence="3 4">248</strain>
    </source>
</reference>